<evidence type="ECO:0000256" key="10">
    <source>
        <dbReference type="SAM" id="Phobius"/>
    </source>
</evidence>
<keyword evidence="7 10" id="KW-1133">Transmembrane helix</keyword>
<keyword evidence="8" id="KW-0496">Mitochondrion</keyword>
<reference evidence="11" key="2">
    <citation type="submission" date="2025-09" db="UniProtKB">
        <authorList>
            <consortium name="Ensembl"/>
        </authorList>
    </citation>
    <scope>IDENTIFICATION</scope>
</reference>
<dbReference type="Ensembl" id="ENSAOWT00000014911.1">
    <property type="protein sequence ID" value="ENSAOWP00000013120.1"/>
    <property type="gene ID" value="ENSAOWG00000008954.1"/>
</dbReference>
<feature type="transmembrane region" description="Helical" evidence="10">
    <location>
        <begin position="39"/>
        <end position="59"/>
    </location>
</feature>
<comment type="similarity">
    <text evidence="3">Belongs to the cytochrome c oxidase VIII family.</text>
</comment>
<keyword evidence="9 10" id="KW-0472">Membrane</keyword>
<dbReference type="GO" id="GO:0005743">
    <property type="term" value="C:mitochondrial inner membrane"/>
    <property type="evidence" value="ECO:0007669"/>
    <property type="project" value="UniProtKB-SubCell"/>
</dbReference>
<comment type="pathway">
    <text evidence="2">Energy metabolism; oxidative phosphorylation.</text>
</comment>
<comment type="subcellular location">
    <subcellularLocation>
        <location evidence="1">Mitochondrion inner membrane</location>
        <topology evidence="1">Single-pass membrane protein</topology>
    </subcellularLocation>
</comment>
<reference evidence="11" key="1">
    <citation type="submission" date="2025-08" db="UniProtKB">
        <authorList>
            <consortium name="Ensembl"/>
        </authorList>
    </citation>
    <scope>IDENTIFICATION</scope>
</reference>
<accession>A0A8B9PKV3</accession>
<evidence type="ECO:0000256" key="9">
    <source>
        <dbReference type="ARBA" id="ARBA00023136"/>
    </source>
</evidence>
<proteinExistence type="inferred from homology"/>
<dbReference type="GO" id="GO:0045277">
    <property type="term" value="C:respiratory chain complex IV"/>
    <property type="evidence" value="ECO:0007669"/>
    <property type="project" value="InterPro"/>
</dbReference>
<evidence type="ECO:0000256" key="8">
    <source>
        <dbReference type="ARBA" id="ARBA00023128"/>
    </source>
</evidence>
<organism evidence="11 12">
    <name type="scientific">Apteryx owenii</name>
    <name type="common">Little spotted kiwi</name>
    <dbReference type="NCBI Taxonomy" id="8824"/>
    <lineage>
        <taxon>Eukaryota</taxon>
        <taxon>Metazoa</taxon>
        <taxon>Chordata</taxon>
        <taxon>Craniata</taxon>
        <taxon>Vertebrata</taxon>
        <taxon>Euteleostomi</taxon>
        <taxon>Archelosauria</taxon>
        <taxon>Archosauria</taxon>
        <taxon>Dinosauria</taxon>
        <taxon>Saurischia</taxon>
        <taxon>Theropoda</taxon>
        <taxon>Coelurosauria</taxon>
        <taxon>Aves</taxon>
        <taxon>Palaeognathae</taxon>
        <taxon>Apterygiformes</taxon>
        <taxon>Apterygidae</taxon>
        <taxon>Apteryx</taxon>
    </lineage>
</organism>
<evidence type="ECO:0000313" key="12">
    <source>
        <dbReference type="Proteomes" id="UP000694424"/>
    </source>
</evidence>
<dbReference type="Pfam" id="PF02285">
    <property type="entry name" value="COX8"/>
    <property type="match status" value="1"/>
</dbReference>
<dbReference type="Proteomes" id="UP000694424">
    <property type="component" value="Unplaced"/>
</dbReference>
<dbReference type="UniPathway" id="UPA00705"/>
<evidence type="ECO:0000256" key="7">
    <source>
        <dbReference type="ARBA" id="ARBA00022989"/>
    </source>
</evidence>
<keyword evidence="6" id="KW-0809">Transit peptide</keyword>
<evidence type="ECO:0000256" key="2">
    <source>
        <dbReference type="ARBA" id="ARBA00004673"/>
    </source>
</evidence>
<dbReference type="CDD" id="cd00930">
    <property type="entry name" value="Cyt_c_Oxidase_VIII"/>
    <property type="match status" value="1"/>
</dbReference>
<dbReference type="InterPro" id="IPR003205">
    <property type="entry name" value="Cyt_c_oxidase_su8"/>
</dbReference>
<keyword evidence="4 10" id="KW-0812">Transmembrane</keyword>
<evidence type="ECO:0000256" key="4">
    <source>
        <dbReference type="ARBA" id="ARBA00022692"/>
    </source>
</evidence>
<dbReference type="PANTHER" id="PTHR16717:SF5">
    <property type="entry name" value="CYTOCHROME C OXIDASE SUBUNIT 8, ISOFORM A"/>
    <property type="match status" value="1"/>
</dbReference>
<keyword evidence="12" id="KW-1185">Reference proteome</keyword>
<sequence length="69" mass="7723">MWGFQRVSGLLAAALRSQRVPRARITSKPPEEPVSATEQAIALSVMFSCLLIPSAWVLANLEHYKSRRE</sequence>
<dbReference type="AlphaFoldDB" id="A0A8B9PKV3"/>
<evidence type="ECO:0000256" key="1">
    <source>
        <dbReference type="ARBA" id="ARBA00004434"/>
    </source>
</evidence>
<evidence type="ECO:0000256" key="5">
    <source>
        <dbReference type="ARBA" id="ARBA00022792"/>
    </source>
</evidence>
<evidence type="ECO:0000313" key="11">
    <source>
        <dbReference type="Ensembl" id="ENSAOWP00000013120.1"/>
    </source>
</evidence>
<evidence type="ECO:0000256" key="3">
    <source>
        <dbReference type="ARBA" id="ARBA00010117"/>
    </source>
</evidence>
<dbReference type="Gene3D" id="4.10.81.10">
    <property type="entry name" value="Cytochrome c oxidase, subunit 8"/>
    <property type="match status" value="1"/>
</dbReference>
<protein>
    <submittedName>
        <fullName evidence="11">Uncharacterized protein</fullName>
    </submittedName>
</protein>
<name>A0A8B9PKV3_APTOW</name>
<dbReference type="SUPFAM" id="SSF81431">
    <property type="entry name" value="Mitochondrial cytochrome c oxidase subunit VIIIb (aka IX)"/>
    <property type="match status" value="1"/>
</dbReference>
<dbReference type="FunFam" id="4.10.81.10:FF:000001">
    <property type="entry name" value="Cytochrome c oxidase subunit 8B, mitochondrial"/>
    <property type="match status" value="1"/>
</dbReference>
<evidence type="ECO:0000256" key="6">
    <source>
        <dbReference type="ARBA" id="ARBA00022946"/>
    </source>
</evidence>
<dbReference type="GO" id="GO:0006123">
    <property type="term" value="P:mitochondrial electron transport, cytochrome c to oxygen"/>
    <property type="evidence" value="ECO:0007669"/>
    <property type="project" value="InterPro"/>
</dbReference>
<dbReference type="InterPro" id="IPR036548">
    <property type="entry name" value="Cyt_c_oxidase_su8_sf"/>
</dbReference>
<dbReference type="PANTHER" id="PTHR16717">
    <property type="entry name" value="CYTOCHROME C OXIDASE POLYPEPTIDE VIII"/>
    <property type="match status" value="1"/>
</dbReference>
<keyword evidence="5" id="KW-0999">Mitochondrion inner membrane</keyword>